<dbReference type="OrthoDB" id="296187at2759"/>
<dbReference type="Pfam" id="PF02970">
    <property type="entry name" value="TBCA"/>
    <property type="match status" value="1"/>
</dbReference>
<dbReference type="Pfam" id="PF16021">
    <property type="entry name" value="PDCD7"/>
    <property type="match status" value="1"/>
</dbReference>
<accession>A0A0J7NEN8</accession>
<feature type="compositionally biased region" description="Basic residues" evidence="9">
    <location>
        <begin position="222"/>
        <end position="234"/>
    </location>
</feature>
<evidence type="ECO:0000256" key="4">
    <source>
        <dbReference type="ARBA" id="ARBA00023186"/>
    </source>
</evidence>
<dbReference type="Proteomes" id="UP000036403">
    <property type="component" value="Unassembled WGS sequence"/>
</dbReference>
<dbReference type="PaxDb" id="67767-A0A0J7NEN8"/>
<dbReference type="AlphaFoldDB" id="A0A0J7NEN8"/>
<evidence type="ECO:0000256" key="1">
    <source>
        <dbReference type="ARBA" id="ARBA00003046"/>
    </source>
</evidence>
<dbReference type="FunFam" id="1.20.58.90:FF:000008">
    <property type="entry name" value="Tubulin-specific chaperone A"/>
    <property type="match status" value="1"/>
</dbReference>
<dbReference type="GO" id="GO:0005829">
    <property type="term" value="C:cytosol"/>
    <property type="evidence" value="ECO:0007669"/>
    <property type="project" value="TreeGrafter"/>
</dbReference>
<evidence type="ECO:0000256" key="3">
    <source>
        <dbReference type="ARBA" id="ARBA00015002"/>
    </source>
</evidence>
<name>A0A0J7NEN8_LASNI</name>
<protein>
    <recommendedName>
        <fullName evidence="3">Tubulin-specific chaperone A</fullName>
    </recommendedName>
    <alternativeName>
        <fullName evidence="7">TCP1-chaperonin cofactor A</fullName>
    </alternativeName>
    <alternativeName>
        <fullName evidence="6">Tubulin-folding cofactor A</fullName>
    </alternativeName>
</protein>
<dbReference type="GO" id="GO:0015630">
    <property type="term" value="C:microtubule cytoskeleton"/>
    <property type="evidence" value="ECO:0007669"/>
    <property type="project" value="TreeGrafter"/>
</dbReference>
<dbReference type="InterPro" id="IPR031974">
    <property type="entry name" value="PDCD7"/>
</dbReference>
<feature type="compositionally biased region" description="Basic and acidic residues" evidence="9">
    <location>
        <begin position="235"/>
        <end position="245"/>
    </location>
</feature>
<evidence type="ECO:0000256" key="7">
    <source>
        <dbReference type="ARBA" id="ARBA00032990"/>
    </source>
</evidence>
<feature type="region of interest" description="Disordered" evidence="9">
    <location>
        <begin position="222"/>
        <end position="245"/>
    </location>
</feature>
<evidence type="ECO:0000256" key="5">
    <source>
        <dbReference type="ARBA" id="ARBA00026055"/>
    </source>
</evidence>
<evidence type="ECO:0000256" key="2">
    <source>
        <dbReference type="ARBA" id="ARBA00006806"/>
    </source>
</evidence>
<dbReference type="InterPro" id="IPR004226">
    <property type="entry name" value="TBCA"/>
</dbReference>
<dbReference type="GO" id="GO:0007023">
    <property type="term" value="P:post-chaperonin tubulin folding pathway"/>
    <property type="evidence" value="ECO:0007669"/>
    <property type="project" value="InterPro"/>
</dbReference>
<keyword evidence="11" id="KW-1185">Reference proteome</keyword>
<feature type="coiled-coil region" evidence="8">
    <location>
        <begin position="16"/>
        <end position="43"/>
    </location>
</feature>
<dbReference type="SUPFAM" id="SSF46988">
    <property type="entry name" value="Tubulin chaperone cofactor A"/>
    <property type="match status" value="1"/>
</dbReference>
<keyword evidence="8" id="KW-0175">Coiled coil</keyword>
<dbReference type="PANTHER" id="PTHR21500">
    <property type="entry name" value="TUBULIN-SPECIFIC CHAPERONE A"/>
    <property type="match status" value="1"/>
</dbReference>
<comment type="subunit">
    <text evidence="5">Supercomplex made of cofactors A to E. Cofactors A and D function by capturing and stabilizing tubulin in a quasi-native conformation. Cofactor E binds to the cofactor D-tubulin complex; interaction with cofactor C then causes the release of tubulin polypeptides that are committed to the native state.</text>
</comment>
<evidence type="ECO:0000313" key="10">
    <source>
        <dbReference type="EMBL" id="KMQ90985.1"/>
    </source>
</evidence>
<comment type="caution">
    <text evidence="10">The sequence shown here is derived from an EMBL/GenBank/DDBJ whole genome shotgun (WGS) entry which is preliminary data.</text>
</comment>
<organism evidence="10 11">
    <name type="scientific">Lasius niger</name>
    <name type="common">Black garden ant</name>
    <dbReference type="NCBI Taxonomy" id="67767"/>
    <lineage>
        <taxon>Eukaryota</taxon>
        <taxon>Metazoa</taxon>
        <taxon>Ecdysozoa</taxon>
        <taxon>Arthropoda</taxon>
        <taxon>Hexapoda</taxon>
        <taxon>Insecta</taxon>
        <taxon>Pterygota</taxon>
        <taxon>Neoptera</taxon>
        <taxon>Endopterygota</taxon>
        <taxon>Hymenoptera</taxon>
        <taxon>Apocrita</taxon>
        <taxon>Aculeata</taxon>
        <taxon>Formicoidea</taxon>
        <taxon>Formicidae</taxon>
        <taxon>Formicinae</taxon>
        <taxon>Lasius</taxon>
        <taxon>Lasius</taxon>
    </lineage>
</organism>
<reference evidence="10 11" key="1">
    <citation type="submission" date="2015-04" db="EMBL/GenBank/DDBJ databases">
        <title>Lasius niger genome sequencing.</title>
        <authorList>
            <person name="Konorov E.A."/>
            <person name="Nikitin M.A."/>
            <person name="Kirill M.V."/>
            <person name="Chang P."/>
        </authorList>
    </citation>
    <scope>NUCLEOTIDE SEQUENCE [LARGE SCALE GENOMIC DNA]</scope>
    <source>
        <tissue evidence="10">Whole</tissue>
    </source>
</reference>
<evidence type="ECO:0000256" key="8">
    <source>
        <dbReference type="SAM" id="Coils"/>
    </source>
</evidence>
<evidence type="ECO:0000313" key="11">
    <source>
        <dbReference type="Proteomes" id="UP000036403"/>
    </source>
</evidence>
<dbReference type="Gene3D" id="1.20.58.90">
    <property type="match status" value="1"/>
</dbReference>
<dbReference type="InterPro" id="IPR036126">
    <property type="entry name" value="TBCA_sf"/>
</dbReference>
<gene>
    <name evidence="10" type="ORF">RF55_9199</name>
</gene>
<dbReference type="STRING" id="67767.A0A0J7NEN8"/>
<proteinExistence type="inferred from homology"/>
<dbReference type="GO" id="GO:0048487">
    <property type="term" value="F:beta-tubulin binding"/>
    <property type="evidence" value="ECO:0007669"/>
    <property type="project" value="InterPro"/>
</dbReference>
<comment type="similarity">
    <text evidence="2">Belongs to the TBCA family.</text>
</comment>
<evidence type="ECO:0000256" key="9">
    <source>
        <dbReference type="SAM" id="MobiDB-lite"/>
    </source>
</evidence>
<keyword evidence="4" id="KW-0143">Chaperone</keyword>
<dbReference type="GO" id="GO:0007021">
    <property type="term" value="P:tubulin complex assembly"/>
    <property type="evidence" value="ECO:0007669"/>
    <property type="project" value="InterPro"/>
</dbReference>
<evidence type="ECO:0000256" key="6">
    <source>
        <dbReference type="ARBA" id="ARBA00030183"/>
    </source>
</evidence>
<dbReference type="EMBL" id="LBMM01006044">
    <property type="protein sequence ID" value="KMQ90985.1"/>
    <property type="molecule type" value="Genomic_DNA"/>
</dbReference>
<dbReference type="PANTHER" id="PTHR21500:SF0">
    <property type="entry name" value="TUBULIN-SPECIFIC CHAPERONE A"/>
    <property type="match status" value="1"/>
</dbReference>
<sequence>MSDPRIRTLKIKTGVVKRLAKEKITYEKEVTQQRERIQKLKEQDKDGYDIKKQEEVLQESLMMVPDCQRRLVKAFEELKNILDTEQDLKEVGDYIEAKKVLHEAEAELPKEGDILQMFDRIRIRQEDERAIEQFLQETESQVSIKSKQKDPFKIAAIKSALMSVTKLNKQLEIVCAELEDINLSEIQWQEKVSACNAVKHEICEILKTVKDTDFLNKVKNDLKKRKKKRKRERRRREEWKKEKSMKEERRARLHAEADLWIRKEQAVIEREKQEENLRKDADMILSDVRNKRNDVRKYLGITQELQNLRNVKMTIARARGEKLSSATDEAFKHAIAKLTEQWTTLDCEYAVEEQELKLMLKTDNEKRIEKQTKNLFADWENVLFGINILTAEQSHKDLDSFILIRTAWDRFINSENDATTIPIGWIVPEKPSSAAWQKCLNKETS</sequence>
<comment type="function">
    <text evidence="1">Tubulin-folding protein; involved in the early step of the tubulin folding pathway.</text>
</comment>